<name>A0A238C3P3_9BILA</name>
<keyword evidence="3" id="KW-1185">Reference proteome</keyword>
<evidence type="ECO:0000256" key="1">
    <source>
        <dbReference type="SAM" id="MobiDB-lite"/>
    </source>
</evidence>
<dbReference type="AlphaFoldDB" id="A0A238C3P3"/>
<proteinExistence type="predicted"/>
<evidence type="ECO:0000313" key="3">
    <source>
        <dbReference type="Proteomes" id="UP000242913"/>
    </source>
</evidence>
<feature type="non-terminal residue" evidence="2">
    <location>
        <position position="151"/>
    </location>
</feature>
<organism evidence="2 3">
    <name type="scientific">Onchocerca flexuosa</name>
    <dbReference type="NCBI Taxonomy" id="387005"/>
    <lineage>
        <taxon>Eukaryota</taxon>
        <taxon>Metazoa</taxon>
        <taxon>Ecdysozoa</taxon>
        <taxon>Nematoda</taxon>
        <taxon>Chromadorea</taxon>
        <taxon>Rhabditida</taxon>
        <taxon>Spirurina</taxon>
        <taxon>Spiruromorpha</taxon>
        <taxon>Filarioidea</taxon>
        <taxon>Onchocercidae</taxon>
        <taxon>Onchocerca</taxon>
    </lineage>
</organism>
<sequence length="151" mass="16897">MGRERATGVRVNDWEVLECRVGKRMINVRVCTVLQRQRNSSAATRFTPPARPTYHKSPHPPSHHVLAFRAAAAGRDGHSYIHPCSISSSSLNRAVCYLSFPARNQPLVASTTMDDIIDGRDGFVGYVRSARSERRDKSTGYVKDVRSGRRD</sequence>
<protein>
    <submittedName>
        <fullName evidence="2">Uncharacterized protein</fullName>
    </submittedName>
</protein>
<gene>
    <name evidence="2" type="ORF">X798_01386</name>
</gene>
<dbReference type="Proteomes" id="UP000242913">
    <property type="component" value="Unassembled WGS sequence"/>
</dbReference>
<dbReference type="EMBL" id="KZ269980">
    <property type="protein sequence ID" value="OZC11528.1"/>
    <property type="molecule type" value="Genomic_DNA"/>
</dbReference>
<reference evidence="2 3" key="1">
    <citation type="submission" date="2015-12" db="EMBL/GenBank/DDBJ databases">
        <title>Draft genome of the nematode, Onchocerca flexuosa.</title>
        <authorList>
            <person name="Mitreva M."/>
        </authorList>
    </citation>
    <scope>NUCLEOTIDE SEQUENCE [LARGE SCALE GENOMIC DNA]</scope>
    <source>
        <strain evidence="2">Red Deer</strain>
    </source>
</reference>
<feature type="region of interest" description="Disordered" evidence="1">
    <location>
        <begin position="132"/>
        <end position="151"/>
    </location>
</feature>
<accession>A0A238C3P3</accession>
<evidence type="ECO:0000313" key="2">
    <source>
        <dbReference type="EMBL" id="OZC11528.1"/>
    </source>
</evidence>